<evidence type="ECO:0000259" key="1">
    <source>
        <dbReference type="PROSITE" id="PS51462"/>
    </source>
</evidence>
<dbReference type="InterPro" id="IPR000086">
    <property type="entry name" value="NUDIX_hydrolase_dom"/>
</dbReference>
<organism evidence="2 3">
    <name type="scientific">Butyricicoccus intestinisimiae</name>
    <dbReference type="NCBI Taxonomy" id="2841509"/>
    <lineage>
        <taxon>Bacteria</taxon>
        <taxon>Bacillati</taxon>
        <taxon>Bacillota</taxon>
        <taxon>Clostridia</taxon>
        <taxon>Eubacteriales</taxon>
        <taxon>Butyricicoccaceae</taxon>
        <taxon>Butyricicoccus</taxon>
    </lineage>
</organism>
<sequence>MEILDIYDSNRMPTGRTFVRGTKPEGGYYLVAQVIVFNTKGQMLIQQRQAHKLGWPNRWDVSAGGSVQAGETSQQAAQRELREELGLSVNFTGVRPHVCSTFAEGFTDVYILNREVNLSRLTLQTEEVQAVRWANREQVLHMIENDTFIPYYPGWIAYLFDTHEQYGSFRRAGY</sequence>
<dbReference type="CDD" id="cd04693">
    <property type="entry name" value="NUDIX_Hydrolase"/>
    <property type="match status" value="1"/>
</dbReference>
<keyword evidence="3" id="KW-1185">Reference proteome</keyword>
<accession>A0ABS6ESI9</accession>
<evidence type="ECO:0000313" key="3">
    <source>
        <dbReference type="Proteomes" id="UP000783588"/>
    </source>
</evidence>
<proteinExistence type="predicted"/>
<protein>
    <submittedName>
        <fullName evidence="2">NUDIX domain-containing protein</fullName>
    </submittedName>
</protein>
<dbReference type="PANTHER" id="PTHR10885:SF0">
    <property type="entry name" value="ISOPENTENYL-DIPHOSPHATE DELTA-ISOMERASE"/>
    <property type="match status" value="1"/>
</dbReference>
<dbReference type="PANTHER" id="PTHR10885">
    <property type="entry name" value="ISOPENTENYL-DIPHOSPHATE DELTA-ISOMERASE"/>
    <property type="match status" value="1"/>
</dbReference>
<dbReference type="RefSeq" id="WP_216470361.1">
    <property type="nucleotide sequence ID" value="NZ_JAHLQI010000004.1"/>
</dbReference>
<evidence type="ECO:0000313" key="2">
    <source>
        <dbReference type="EMBL" id="MBU5490669.1"/>
    </source>
</evidence>
<dbReference type="PROSITE" id="PS00893">
    <property type="entry name" value="NUDIX_BOX"/>
    <property type="match status" value="1"/>
</dbReference>
<gene>
    <name evidence="2" type="ORF">KQI75_08570</name>
</gene>
<comment type="caution">
    <text evidence="2">The sequence shown here is derived from an EMBL/GenBank/DDBJ whole genome shotgun (WGS) entry which is preliminary data.</text>
</comment>
<name>A0ABS6ESI9_9FIRM</name>
<dbReference type="Proteomes" id="UP000783588">
    <property type="component" value="Unassembled WGS sequence"/>
</dbReference>
<dbReference type="InterPro" id="IPR020084">
    <property type="entry name" value="NUDIX_hydrolase_CS"/>
</dbReference>
<dbReference type="PROSITE" id="PS51462">
    <property type="entry name" value="NUDIX"/>
    <property type="match status" value="1"/>
</dbReference>
<dbReference type="Pfam" id="PF00293">
    <property type="entry name" value="NUDIX"/>
    <property type="match status" value="1"/>
</dbReference>
<reference evidence="2 3" key="1">
    <citation type="submission" date="2021-06" db="EMBL/GenBank/DDBJ databases">
        <authorList>
            <person name="Sun Q."/>
            <person name="Li D."/>
        </authorList>
    </citation>
    <scope>NUCLEOTIDE SEQUENCE [LARGE SCALE GENOMIC DNA]</scope>
    <source>
        <strain evidence="2 3">MSJd-7</strain>
    </source>
</reference>
<feature type="domain" description="Nudix hydrolase" evidence="1">
    <location>
        <begin position="27"/>
        <end position="157"/>
    </location>
</feature>
<dbReference type="EMBL" id="JAHLQI010000004">
    <property type="protein sequence ID" value="MBU5490669.1"/>
    <property type="molecule type" value="Genomic_DNA"/>
</dbReference>